<dbReference type="InterPro" id="IPR003795">
    <property type="entry name" value="DUF192"/>
</dbReference>
<dbReference type="PANTHER" id="PTHR37953">
    <property type="entry name" value="UPF0127 PROTEIN MJ1496"/>
    <property type="match status" value="1"/>
</dbReference>
<dbReference type="RefSeq" id="WP_189344714.1">
    <property type="nucleotide sequence ID" value="NZ_BMYT01000001.1"/>
</dbReference>
<name>A0ABQ2X8B0_9BURK</name>
<evidence type="ECO:0000256" key="1">
    <source>
        <dbReference type="SAM" id="SignalP"/>
    </source>
</evidence>
<dbReference type="EMBL" id="BMYT01000001">
    <property type="protein sequence ID" value="GGX04485.1"/>
    <property type="molecule type" value="Genomic_DNA"/>
</dbReference>
<proteinExistence type="predicted"/>
<dbReference type="PANTHER" id="PTHR37953:SF1">
    <property type="entry name" value="UPF0127 PROTEIN MJ1496"/>
    <property type="match status" value="1"/>
</dbReference>
<dbReference type="InterPro" id="IPR038695">
    <property type="entry name" value="Saro_0823-like_sf"/>
</dbReference>
<gene>
    <name evidence="2" type="ORF">GCM10011282_08330</name>
</gene>
<evidence type="ECO:0000313" key="2">
    <source>
        <dbReference type="EMBL" id="GGX04485.1"/>
    </source>
</evidence>
<keyword evidence="1" id="KW-0732">Signal</keyword>
<evidence type="ECO:0008006" key="4">
    <source>
        <dbReference type="Google" id="ProtNLM"/>
    </source>
</evidence>
<comment type="caution">
    <text evidence="2">The sequence shown here is derived from an EMBL/GenBank/DDBJ whole genome shotgun (WGS) entry which is preliminary data.</text>
</comment>
<sequence>MSNRFLTKVLVLSCSAIYTHIAIATEPSLKRQQFQIATNIIDAELALNAEERQRGLMFRESLGENQGMMFQFAHADHYCMWMKNTLIPLSIAFIDEQGKIINIEEMKANSEETTCAKNKARYALEMNAGWYQQRHIKAGQYIHGLPLDTDQQ</sequence>
<dbReference type="Proteomes" id="UP000620127">
    <property type="component" value="Unassembled WGS sequence"/>
</dbReference>
<feature type="chain" id="PRO_5045990970" description="DUF192 domain-containing protein" evidence="1">
    <location>
        <begin position="25"/>
        <end position="152"/>
    </location>
</feature>
<dbReference type="Pfam" id="PF02643">
    <property type="entry name" value="DUF192"/>
    <property type="match status" value="1"/>
</dbReference>
<protein>
    <recommendedName>
        <fullName evidence="4">DUF192 domain-containing protein</fullName>
    </recommendedName>
</protein>
<feature type="signal peptide" evidence="1">
    <location>
        <begin position="1"/>
        <end position="24"/>
    </location>
</feature>
<organism evidence="2 3">
    <name type="scientific">Undibacterium macrobrachii</name>
    <dbReference type="NCBI Taxonomy" id="1119058"/>
    <lineage>
        <taxon>Bacteria</taxon>
        <taxon>Pseudomonadati</taxon>
        <taxon>Pseudomonadota</taxon>
        <taxon>Betaproteobacteria</taxon>
        <taxon>Burkholderiales</taxon>
        <taxon>Oxalobacteraceae</taxon>
        <taxon>Undibacterium</taxon>
    </lineage>
</organism>
<accession>A0ABQ2X8B0</accession>
<dbReference type="Gene3D" id="2.60.120.1140">
    <property type="entry name" value="Protein of unknown function DUF192"/>
    <property type="match status" value="1"/>
</dbReference>
<reference evidence="3" key="1">
    <citation type="journal article" date="2019" name="Int. J. Syst. Evol. Microbiol.">
        <title>The Global Catalogue of Microorganisms (GCM) 10K type strain sequencing project: providing services to taxonomists for standard genome sequencing and annotation.</title>
        <authorList>
            <consortium name="The Broad Institute Genomics Platform"/>
            <consortium name="The Broad Institute Genome Sequencing Center for Infectious Disease"/>
            <person name="Wu L."/>
            <person name="Ma J."/>
        </authorList>
    </citation>
    <scope>NUCLEOTIDE SEQUENCE [LARGE SCALE GENOMIC DNA]</scope>
    <source>
        <strain evidence="3">KCTC 23916</strain>
    </source>
</reference>
<keyword evidence="3" id="KW-1185">Reference proteome</keyword>
<evidence type="ECO:0000313" key="3">
    <source>
        <dbReference type="Proteomes" id="UP000620127"/>
    </source>
</evidence>